<comment type="caution">
    <text evidence="3">The sequence shown here is derived from an EMBL/GenBank/DDBJ whole genome shotgun (WGS) entry which is preliminary data.</text>
</comment>
<evidence type="ECO:0000313" key="4">
    <source>
        <dbReference type="EMBL" id="KAJ7730442.1"/>
    </source>
</evidence>
<feature type="chain" id="PRO_5042441993" evidence="2">
    <location>
        <begin position="19"/>
        <end position="151"/>
    </location>
</feature>
<dbReference type="EMBL" id="JARKIB010000174">
    <property type="protein sequence ID" value="KAJ7728201.1"/>
    <property type="molecule type" value="Genomic_DNA"/>
</dbReference>
<feature type="region of interest" description="Disordered" evidence="1">
    <location>
        <begin position="89"/>
        <end position="133"/>
    </location>
</feature>
<keyword evidence="5" id="KW-1185">Reference proteome</keyword>
<evidence type="ECO:0000313" key="5">
    <source>
        <dbReference type="Proteomes" id="UP001215598"/>
    </source>
</evidence>
<evidence type="ECO:0000313" key="3">
    <source>
        <dbReference type="EMBL" id="KAJ7728201.1"/>
    </source>
</evidence>
<dbReference type="EMBL" id="JARKIB010000159">
    <property type="protein sequence ID" value="KAJ7730442.1"/>
    <property type="molecule type" value="Genomic_DNA"/>
</dbReference>
<proteinExistence type="predicted"/>
<feature type="compositionally biased region" description="Polar residues" evidence="1">
    <location>
        <begin position="112"/>
        <end position="127"/>
    </location>
</feature>
<accession>A0AAD7MS09</accession>
<sequence length="151" mass="15009">MQFTLAPLLAVFAVGVCAAPFNSLLGRATCDIKTCVVALQPSFPTACDPATLQLGANTPLNTACLVAAAQGTAPFSTACGSCTAQFGVTGPGSKPQTPTSGGTGNAAAANGEQGTVATPAANNNGQTVGPRATCDIKAFNRKSPVWPPKKD</sequence>
<dbReference type="Proteomes" id="UP001215598">
    <property type="component" value="Unassembled WGS sequence"/>
</dbReference>
<gene>
    <name evidence="3" type="ORF">B0H16DRAFT_1734764</name>
    <name evidence="4" type="ORF">B0H16DRAFT_1773908</name>
</gene>
<evidence type="ECO:0000256" key="1">
    <source>
        <dbReference type="SAM" id="MobiDB-lite"/>
    </source>
</evidence>
<dbReference type="AlphaFoldDB" id="A0AAD7MS09"/>
<organism evidence="3 5">
    <name type="scientific">Mycena metata</name>
    <dbReference type="NCBI Taxonomy" id="1033252"/>
    <lineage>
        <taxon>Eukaryota</taxon>
        <taxon>Fungi</taxon>
        <taxon>Dikarya</taxon>
        <taxon>Basidiomycota</taxon>
        <taxon>Agaricomycotina</taxon>
        <taxon>Agaricomycetes</taxon>
        <taxon>Agaricomycetidae</taxon>
        <taxon>Agaricales</taxon>
        <taxon>Marasmiineae</taxon>
        <taxon>Mycenaceae</taxon>
        <taxon>Mycena</taxon>
    </lineage>
</organism>
<reference evidence="3" key="1">
    <citation type="submission" date="2023-03" db="EMBL/GenBank/DDBJ databases">
        <title>Massive genome expansion in bonnet fungi (Mycena s.s.) driven by repeated elements and novel gene families across ecological guilds.</title>
        <authorList>
            <consortium name="Lawrence Berkeley National Laboratory"/>
            <person name="Harder C.B."/>
            <person name="Miyauchi S."/>
            <person name="Viragh M."/>
            <person name="Kuo A."/>
            <person name="Thoen E."/>
            <person name="Andreopoulos B."/>
            <person name="Lu D."/>
            <person name="Skrede I."/>
            <person name="Drula E."/>
            <person name="Henrissat B."/>
            <person name="Morin E."/>
            <person name="Kohler A."/>
            <person name="Barry K."/>
            <person name="LaButti K."/>
            <person name="Morin E."/>
            <person name="Salamov A."/>
            <person name="Lipzen A."/>
            <person name="Mereny Z."/>
            <person name="Hegedus B."/>
            <person name="Baldrian P."/>
            <person name="Stursova M."/>
            <person name="Weitz H."/>
            <person name="Taylor A."/>
            <person name="Grigoriev I.V."/>
            <person name="Nagy L.G."/>
            <person name="Martin F."/>
            <person name="Kauserud H."/>
        </authorList>
    </citation>
    <scope>NUCLEOTIDE SEQUENCE</scope>
    <source>
        <strain evidence="3">CBHHK182m</strain>
    </source>
</reference>
<keyword evidence="2" id="KW-0732">Signal</keyword>
<feature type="signal peptide" evidence="2">
    <location>
        <begin position="1"/>
        <end position="18"/>
    </location>
</feature>
<protein>
    <submittedName>
        <fullName evidence="3">Uncharacterized protein</fullName>
    </submittedName>
</protein>
<name>A0AAD7MS09_9AGAR</name>
<evidence type="ECO:0000256" key="2">
    <source>
        <dbReference type="SAM" id="SignalP"/>
    </source>
</evidence>